<evidence type="ECO:0000313" key="1">
    <source>
        <dbReference type="EMBL" id="SES30286.1"/>
    </source>
</evidence>
<dbReference type="Proteomes" id="UP000198571">
    <property type="component" value="Unassembled WGS sequence"/>
</dbReference>
<dbReference type="EMBL" id="FOGT01000015">
    <property type="protein sequence ID" value="SES30286.1"/>
    <property type="molecule type" value="Genomic_DNA"/>
</dbReference>
<dbReference type="NCBIfam" id="TIGR03826">
    <property type="entry name" value="YvyF"/>
    <property type="match status" value="1"/>
</dbReference>
<dbReference type="AlphaFoldDB" id="A0A1H9W8J7"/>
<accession>A0A1H9W8J7</accession>
<keyword evidence="1" id="KW-0969">Cilium</keyword>
<keyword evidence="1" id="KW-0966">Cell projection</keyword>
<dbReference type="RefSeq" id="WP_093054370.1">
    <property type="nucleotide sequence ID" value="NZ_FOGT01000015.1"/>
</dbReference>
<evidence type="ECO:0000313" key="2">
    <source>
        <dbReference type="Proteomes" id="UP000198571"/>
    </source>
</evidence>
<dbReference type="STRING" id="1601833.SAMN05518684_11537"/>
<dbReference type="OrthoDB" id="1739831at2"/>
<keyword evidence="2" id="KW-1185">Reference proteome</keyword>
<keyword evidence="1" id="KW-0282">Flagellum</keyword>
<protein>
    <submittedName>
        <fullName evidence="1">Flagellar operon protein TIGR03826</fullName>
    </submittedName>
</protein>
<proteinExistence type="predicted"/>
<organism evidence="1 2">
    <name type="scientific">Salipaludibacillus aurantiacus</name>
    <dbReference type="NCBI Taxonomy" id="1601833"/>
    <lineage>
        <taxon>Bacteria</taxon>
        <taxon>Bacillati</taxon>
        <taxon>Bacillota</taxon>
        <taxon>Bacilli</taxon>
        <taxon>Bacillales</taxon>
        <taxon>Bacillaceae</taxon>
    </lineage>
</organism>
<gene>
    <name evidence="1" type="ORF">SAMN05518684_11537</name>
</gene>
<reference evidence="2" key="1">
    <citation type="submission" date="2016-10" db="EMBL/GenBank/DDBJ databases">
        <authorList>
            <person name="Varghese N."/>
            <person name="Submissions S."/>
        </authorList>
    </citation>
    <scope>NUCLEOTIDE SEQUENCE [LARGE SCALE GENOMIC DNA]</scope>
    <source>
        <strain evidence="2">S9</strain>
    </source>
</reference>
<name>A0A1H9W8J7_9BACI</name>
<sequence>MAELANCPNCGKVFAKALRPTCDACAQQVEEKFERVYKFIRKRENRQATMDEVTEATDVEKALVYQFIREGRLQLAQFPNLGYPCEKCGVQIRQNRLCSTCTDEINKGIRTKDRQKAFEQRMKNRENPRAGIYTTLDDRVRRNR</sequence>
<dbReference type="InterPro" id="IPR022258">
    <property type="entry name" value="Flagellar_operon_YvyF"/>
</dbReference>